<evidence type="ECO:0000313" key="13">
    <source>
        <dbReference type="Proteomes" id="UP000199800"/>
    </source>
</evidence>
<dbReference type="GO" id="GO:0044781">
    <property type="term" value="P:bacterial-type flagellum organization"/>
    <property type="evidence" value="ECO:0007669"/>
    <property type="project" value="UniProtKB-KW"/>
</dbReference>
<evidence type="ECO:0000256" key="5">
    <source>
        <dbReference type="ARBA" id="ARBA00022475"/>
    </source>
</evidence>
<keyword evidence="8" id="KW-0653">Protein transport</keyword>
<dbReference type="GO" id="GO:0005886">
    <property type="term" value="C:plasma membrane"/>
    <property type="evidence" value="ECO:0007669"/>
    <property type="project" value="UniProtKB-SubCell"/>
</dbReference>
<dbReference type="GO" id="GO:0009288">
    <property type="term" value="C:bacterial-type flagellum"/>
    <property type="evidence" value="ECO:0007669"/>
    <property type="project" value="InterPro"/>
</dbReference>
<evidence type="ECO:0000256" key="3">
    <source>
        <dbReference type="ARBA" id="ARBA00020392"/>
    </source>
</evidence>
<keyword evidence="11" id="KW-0175">Coiled coil</keyword>
<reference evidence="12 13" key="1">
    <citation type="submission" date="2016-10" db="EMBL/GenBank/DDBJ databases">
        <authorList>
            <person name="de Groot N.N."/>
        </authorList>
    </citation>
    <scope>NUCLEOTIDE SEQUENCE [LARGE SCALE GENOMIC DNA]</scope>
    <source>
        <strain evidence="12 13">DSM 1801</strain>
    </source>
</reference>
<evidence type="ECO:0000256" key="9">
    <source>
        <dbReference type="ARBA" id="ARBA00023136"/>
    </source>
</evidence>
<accession>A0A1H9Y338</accession>
<dbReference type="RefSeq" id="WP_092474832.1">
    <property type="nucleotide sequence ID" value="NZ_FOHN01000001.1"/>
</dbReference>
<organism evidence="12 13">
    <name type="scientific">[Clostridium] polysaccharolyticum</name>
    <dbReference type="NCBI Taxonomy" id="29364"/>
    <lineage>
        <taxon>Bacteria</taxon>
        <taxon>Bacillati</taxon>
        <taxon>Bacillota</taxon>
        <taxon>Clostridia</taxon>
        <taxon>Lachnospirales</taxon>
        <taxon>Lachnospiraceae</taxon>
    </lineage>
</organism>
<dbReference type="InterPro" id="IPR053716">
    <property type="entry name" value="Flag_assembly_chemotaxis_eff"/>
</dbReference>
<dbReference type="NCBIfam" id="TIGR02473">
    <property type="entry name" value="flagell_FliJ"/>
    <property type="match status" value="1"/>
</dbReference>
<dbReference type="InterPro" id="IPR012823">
    <property type="entry name" value="Flagell_FliJ"/>
</dbReference>
<dbReference type="EMBL" id="FOHN01000001">
    <property type="protein sequence ID" value="SES62728.1"/>
    <property type="molecule type" value="Genomic_DNA"/>
</dbReference>
<proteinExistence type="inferred from homology"/>
<dbReference type="Proteomes" id="UP000199800">
    <property type="component" value="Unassembled WGS sequence"/>
</dbReference>
<comment type="subcellular location">
    <subcellularLocation>
        <location evidence="1">Cell membrane</location>
        <topology evidence="1">Peripheral membrane protein</topology>
        <orientation evidence="1">Cytoplasmic side</orientation>
    </subcellularLocation>
</comment>
<evidence type="ECO:0000256" key="2">
    <source>
        <dbReference type="ARBA" id="ARBA00010004"/>
    </source>
</evidence>
<dbReference type="Pfam" id="PF02050">
    <property type="entry name" value="FliJ"/>
    <property type="match status" value="1"/>
</dbReference>
<dbReference type="AlphaFoldDB" id="A0A1H9Y338"/>
<evidence type="ECO:0000256" key="4">
    <source>
        <dbReference type="ARBA" id="ARBA00022448"/>
    </source>
</evidence>
<keyword evidence="10" id="KW-1006">Bacterial flagellum protein export</keyword>
<protein>
    <recommendedName>
        <fullName evidence="3">Flagellar FliJ protein</fullName>
    </recommendedName>
</protein>
<dbReference type="GO" id="GO:0071973">
    <property type="term" value="P:bacterial-type flagellum-dependent cell motility"/>
    <property type="evidence" value="ECO:0007669"/>
    <property type="project" value="InterPro"/>
</dbReference>
<dbReference type="Gene3D" id="1.10.287.1700">
    <property type="match status" value="1"/>
</dbReference>
<dbReference type="OrthoDB" id="1767518at2"/>
<name>A0A1H9Y338_9FIRM</name>
<dbReference type="GO" id="GO:0015031">
    <property type="term" value="P:protein transport"/>
    <property type="evidence" value="ECO:0007669"/>
    <property type="project" value="UniProtKB-KW"/>
</dbReference>
<evidence type="ECO:0000313" key="12">
    <source>
        <dbReference type="EMBL" id="SES62728.1"/>
    </source>
</evidence>
<keyword evidence="7" id="KW-1005">Bacterial flagellum biogenesis</keyword>
<dbReference type="STRING" id="29364.SAMN04487772_10178"/>
<keyword evidence="13" id="KW-1185">Reference proteome</keyword>
<sequence>MAKFIYSMQNLLNLKEKLEEQKKAAFGAAKAKLDAEEEKLQALLARKEFYQNELKNCYASRLDLMAIKKNQEALKVLQIHIEYQHILIQQAKSQVELARIQLTEALKERKIHEKLREKAFEAFKKELLYEEGKEVDELVSFKYGKAKGE</sequence>
<feature type="coiled-coil region" evidence="11">
    <location>
        <begin position="8"/>
        <end position="53"/>
    </location>
</feature>
<evidence type="ECO:0000256" key="7">
    <source>
        <dbReference type="ARBA" id="ARBA00022795"/>
    </source>
</evidence>
<evidence type="ECO:0000256" key="6">
    <source>
        <dbReference type="ARBA" id="ARBA00022500"/>
    </source>
</evidence>
<evidence type="ECO:0000256" key="11">
    <source>
        <dbReference type="SAM" id="Coils"/>
    </source>
</evidence>
<keyword evidence="6" id="KW-0145">Chemotaxis</keyword>
<keyword evidence="5" id="KW-1003">Cell membrane</keyword>
<keyword evidence="12" id="KW-0282">Flagellum</keyword>
<keyword evidence="9" id="KW-0472">Membrane</keyword>
<gene>
    <name evidence="12" type="ORF">SAMN04487772_10178</name>
</gene>
<evidence type="ECO:0000256" key="10">
    <source>
        <dbReference type="ARBA" id="ARBA00023225"/>
    </source>
</evidence>
<dbReference type="GO" id="GO:0006935">
    <property type="term" value="P:chemotaxis"/>
    <property type="evidence" value="ECO:0007669"/>
    <property type="project" value="UniProtKB-KW"/>
</dbReference>
<keyword evidence="4" id="KW-0813">Transport</keyword>
<keyword evidence="12" id="KW-0969">Cilium</keyword>
<evidence type="ECO:0000256" key="8">
    <source>
        <dbReference type="ARBA" id="ARBA00022927"/>
    </source>
</evidence>
<keyword evidence="12" id="KW-0966">Cell projection</keyword>
<comment type="similarity">
    <text evidence="2">Belongs to the FliJ family.</text>
</comment>
<evidence type="ECO:0000256" key="1">
    <source>
        <dbReference type="ARBA" id="ARBA00004413"/>
    </source>
</evidence>